<feature type="region of interest" description="Disordered" evidence="1">
    <location>
        <begin position="14"/>
        <end position="50"/>
    </location>
</feature>
<dbReference type="EMBL" id="NMUH01000313">
    <property type="protein sequence ID" value="MQL76705.1"/>
    <property type="molecule type" value="Genomic_DNA"/>
</dbReference>
<accession>A0A843U012</accession>
<name>A0A843U012_COLES</name>
<reference evidence="2" key="1">
    <citation type="submission" date="2017-07" db="EMBL/GenBank/DDBJ databases">
        <title>Taro Niue Genome Assembly and Annotation.</title>
        <authorList>
            <person name="Atibalentja N."/>
            <person name="Keating K."/>
            <person name="Fields C.J."/>
        </authorList>
    </citation>
    <scope>NUCLEOTIDE SEQUENCE</scope>
    <source>
        <strain evidence="2">Niue_2</strain>
        <tissue evidence="2">Leaf</tissue>
    </source>
</reference>
<gene>
    <name evidence="2" type="ORF">Taro_009089</name>
</gene>
<sequence>LGCRPPASAVAGHASRTCPVTRPNPFGRSSSQRSFAEVVGEAPAGKRSTIGSKRSVDARIFPEDKLRKEDWLKRSICAKVVEGKVQAEDSEEASSHVGVGWEVFQVAQEAFLVVGSQESRVEELTATGVMAVEGALIILTRWSKLIVPVTDPNPIGCLLADGEDLIMIIFTTWFPKACLMVILTLPGSMIEGGACPDMRTPATPDDCSVQASKPDVCACAVQVGDALWSDGELLLPGGRGLMFEGASDLQAMTVLQLRGTEHAEGEEAGGIFDKEEDRELLAVVEKITEEHLRDLVDKLGVSYEGVKKGLKGHEAKAQVWDTRNPLKIKIFIWRVSHGRLPTCDKISRSEGIIIGLEQEIS</sequence>
<protein>
    <submittedName>
        <fullName evidence="2">Uncharacterized protein</fullName>
    </submittedName>
</protein>
<dbReference type="Proteomes" id="UP000652761">
    <property type="component" value="Unassembled WGS sequence"/>
</dbReference>
<evidence type="ECO:0000313" key="3">
    <source>
        <dbReference type="Proteomes" id="UP000652761"/>
    </source>
</evidence>
<organism evidence="2 3">
    <name type="scientific">Colocasia esculenta</name>
    <name type="common">Wild taro</name>
    <name type="synonym">Arum esculentum</name>
    <dbReference type="NCBI Taxonomy" id="4460"/>
    <lineage>
        <taxon>Eukaryota</taxon>
        <taxon>Viridiplantae</taxon>
        <taxon>Streptophyta</taxon>
        <taxon>Embryophyta</taxon>
        <taxon>Tracheophyta</taxon>
        <taxon>Spermatophyta</taxon>
        <taxon>Magnoliopsida</taxon>
        <taxon>Liliopsida</taxon>
        <taxon>Araceae</taxon>
        <taxon>Aroideae</taxon>
        <taxon>Colocasieae</taxon>
        <taxon>Colocasia</taxon>
    </lineage>
</organism>
<evidence type="ECO:0000256" key="1">
    <source>
        <dbReference type="SAM" id="MobiDB-lite"/>
    </source>
</evidence>
<proteinExistence type="predicted"/>
<dbReference type="AlphaFoldDB" id="A0A843U012"/>
<feature type="non-terminal residue" evidence="2">
    <location>
        <position position="1"/>
    </location>
</feature>
<evidence type="ECO:0000313" key="2">
    <source>
        <dbReference type="EMBL" id="MQL76705.1"/>
    </source>
</evidence>
<comment type="caution">
    <text evidence="2">The sequence shown here is derived from an EMBL/GenBank/DDBJ whole genome shotgun (WGS) entry which is preliminary data.</text>
</comment>
<keyword evidence="3" id="KW-1185">Reference proteome</keyword>
<dbReference type="OrthoDB" id="689430at2759"/>